<accession>A0AAD8HRA0</accession>
<evidence type="ECO:0000313" key="3">
    <source>
        <dbReference type="Proteomes" id="UP001237642"/>
    </source>
</evidence>
<dbReference type="PANTHER" id="PTHR47067:SF4">
    <property type="entry name" value="PROTEIN WVD2-LIKE 7 ISOFORM X1"/>
    <property type="match status" value="1"/>
</dbReference>
<evidence type="ECO:0000256" key="1">
    <source>
        <dbReference type="SAM" id="MobiDB-lite"/>
    </source>
</evidence>
<protein>
    <recommendedName>
        <fullName evidence="4">TPX2 C-terminal domain-containing protein</fullName>
    </recommendedName>
</protein>
<sequence>MATDTDHRAYCSHLIHPSGFSSEPQYEIQDVSISELVNHGSISFGRFAVETLEWEKRSVFSHNRYQEELEKFKAPGIVAQKKAYFEEYYRKIRAAKKLQSEQQEISQSDPCDDKLSCTSQVQNSAEICNSNEVMNSDGTAQISISVEKMSGHQDIIAESNKGVECVEKAAKIPASSAKMYSKSSLPNKVVSVSLNLNANKLKARTLPSEVKGTVPLAKEENTVYNRTRRDAAKLPEKGKALTGYDGSRRSVMDEKAAHLLQRNVKCKNIAVHKNPTRVQSSTNVSQPEVSRHIPPPCSNTKLNSDKANLNFGLKSKTTSRHANVTNSMNNLSVKRPSAGVSGKTLQGSSRNVMQRSGQSENQKPKIISMNRQTETNPNIRIGTQMKETRSVNGRVPNAATSTSSTANKATSYKLEKNVISHVNHQFAPTSGRREQRNKLPSWR</sequence>
<dbReference type="EMBL" id="JAUIZM010000008">
    <property type="protein sequence ID" value="KAK1371008.1"/>
    <property type="molecule type" value="Genomic_DNA"/>
</dbReference>
<gene>
    <name evidence="2" type="ORF">POM88_037100</name>
</gene>
<evidence type="ECO:0008006" key="4">
    <source>
        <dbReference type="Google" id="ProtNLM"/>
    </source>
</evidence>
<feature type="region of interest" description="Disordered" evidence="1">
    <location>
        <begin position="276"/>
        <end position="305"/>
    </location>
</feature>
<proteinExistence type="predicted"/>
<keyword evidence="3" id="KW-1185">Reference proteome</keyword>
<evidence type="ECO:0000313" key="2">
    <source>
        <dbReference type="EMBL" id="KAK1371008.1"/>
    </source>
</evidence>
<feature type="compositionally biased region" description="Polar residues" evidence="1">
    <location>
        <begin position="343"/>
        <end position="361"/>
    </location>
</feature>
<feature type="region of interest" description="Disordered" evidence="1">
    <location>
        <begin position="424"/>
        <end position="443"/>
    </location>
</feature>
<comment type="caution">
    <text evidence="2">The sequence shown here is derived from an EMBL/GenBank/DDBJ whole genome shotgun (WGS) entry which is preliminary data.</text>
</comment>
<feature type="region of interest" description="Disordered" evidence="1">
    <location>
        <begin position="331"/>
        <end position="363"/>
    </location>
</feature>
<feature type="compositionally biased region" description="Polar residues" evidence="1">
    <location>
        <begin position="276"/>
        <end position="288"/>
    </location>
</feature>
<dbReference type="Proteomes" id="UP001237642">
    <property type="component" value="Unassembled WGS sequence"/>
</dbReference>
<dbReference type="InterPro" id="IPR044216">
    <property type="entry name" value="WDL7"/>
</dbReference>
<name>A0AAD8HRA0_9APIA</name>
<organism evidence="2 3">
    <name type="scientific">Heracleum sosnowskyi</name>
    <dbReference type="NCBI Taxonomy" id="360622"/>
    <lineage>
        <taxon>Eukaryota</taxon>
        <taxon>Viridiplantae</taxon>
        <taxon>Streptophyta</taxon>
        <taxon>Embryophyta</taxon>
        <taxon>Tracheophyta</taxon>
        <taxon>Spermatophyta</taxon>
        <taxon>Magnoliopsida</taxon>
        <taxon>eudicotyledons</taxon>
        <taxon>Gunneridae</taxon>
        <taxon>Pentapetalae</taxon>
        <taxon>asterids</taxon>
        <taxon>campanulids</taxon>
        <taxon>Apiales</taxon>
        <taxon>Apiaceae</taxon>
        <taxon>Apioideae</taxon>
        <taxon>apioid superclade</taxon>
        <taxon>Tordylieae</taxon>
        <taxon>Tordyliinae</taxon>
        <taxon>Heracleum</taxon>
    </lineage>
</organism>
<reference evidence="2" key="2">
    <citation type="submission" date="2023-05" db="EMBL/GenBank/DDBJ databases">
        <authorList>
            <person name="Schelkunov M.I."/>
        </authorList>
    </citation>
    <scope>NUCLEOTIDE SEQUENCE</scope>
    <source>
        <strain evidence="2">Hsosn_3</strain>
        <tissue evidence="2">Leaf</tissue>
    </source>
</reference>
<dbReference type="AlphaFoldDB" id="A0AAD8HRA0"/>
<dbReference type="PANTHER" id="PTHR47067">
    <property type="entry name" value="TPX2 (TARGETING PROTEIN FOR XKLP2) PROTEIN FAMILY-RELATED"/>
    <property type="match status" value="1"/>
</dbReference>
<reference evidence="2" key="1">
    <citation type="submission" date="2023-02" db="EMBL/GenBank/DDBJ databases">
        <title>Genome of toxic invasive species Heracleum sosnowskyi carries increased number of genes despite the absence of recent whole-genome duplications.</title>
        <authorList>
            <person name="Schelkunov M."/>
            <person name="Shtratnikova V."/>
            <person name="Makarenko M."/>
            <person name="Klepikova A."/>
            <person name="Omelchenko D."/>
            <person name="Novikova G."/>
            <person name="Obukhova E."/>
            <person name="Bogdanov V."/>
            <person name="Penin A."/>
            <person name="Logacheva M."/>
        </authorList>
    </citation>
    <scope>NUCLEOTIDE SEQUENCE</scope>
    <source>
        <strain evidence="2">Hsosn_3</strain>
        <tissue evidence="2">Leaf</tissue>
    </source>
</reference>